<dbReference type="Pfam" id="PF03330">
    <property type="entry name" value="DPBB_1"/>
    <property type="match status" value="1"/>
</dbReference>
<dbReference type="InterPro" id="IPR034718">
    <property type="entry name" value="RlpA"/>
</dbReference>
<evidence type="ECO:0000256" key="3">
    <source>
        <dbReference type="ARBA" id="ARBA00023316"/>
    </source>
</evidence>
<dbReference type="PANTHER" id="PTHR34183">
    <property type="entry name" value="ENDOLYTIC PEPTIDOGLYCAN TRANSGLYCOSYLASE RLPA"/>
    <property type="match status" value="1"/>
</dbReference>
<keyword evidence="2 4" id="KW-0456">Lyase</keyword>
<dbReference type="PATRIC" id="fig|45071.6.peg.2709"/>
<proteinExistence type="inferred from homology"/>
<reference evidence="7 8" key="1">
    <citation type="submission" date="2016-02" db="EMBL/GenBank/DDBJ databases">
        <title>Secondary metabolites in Legionella.</title>
        <authorList>
            <person name="Tobias N.J."/>
            <person name="Bode H.B."/>
        </authorList>
    </citation>
    <scope>NUCLEOTIDE SEQUENCE [LARGE SCALE GENOMIC DNA]</scope>
    <source>
        <strain evidence="7 8">DSM 19216</strain>
    </source>
</reference>
<dbReference type="STRING" id="45071.Lpar_2521"/>
<dbReference type="InterPro" id="IPR007730">
    <property type="entry name" value="SPOR-like_dom"/>
</dbReference>
<dbReference type="InterPro" id="IPR036680">
    <property type="entry name" value="SPOR-like_sf"/>
</dbReference>
<dbReference type="InterPro" id="IPR036908">
    <property type="entry name" value="RlpA-like_sf"/>
</dbReference>
<protein>
    <recommendedName>
        <fullName evidence="4">Endolytic peptidoglycan transglycosylase RlpA</fullName>
        <ecNumber evidence="4">4.2.2.-</ecNumber>
    </recommendedName>
</protein>
<organism evidence="7 8">
    <name type="scientific">Legionella parisiensis</name>
    <dbReference type="NCBI Taxonomy" id="45071"/>
    <lineage>
        <taxon>Bacteria</taxon>
        <taxon>Pseudomonadati</taxon>
        <taxon>Pseudomonadota</taxon>
        <taxon>Gammaproteobacteria</taxon>
        <taxon>Legionellales</taxon>
        <taxon>Legionellaceae</taxon>
        <taxon>Legionella</taxon>
    </lineage>
</organism>
<dbReference type="PROSITE" id="PS51724">
    <property type="entry name" value="SPOR"/>
    <property type="match status" value="1"/>
</dbReference>
<dbReference type="GO" id="GO:0071555">
    <property type="term" value="P:cell wall organization"/>
    <property type="evidence" value="ECO:0007669"/>
    <property type="project" value="UniProtKB-KW"/>
</dbReference>
<keyword evidence="4" id="KW-1003">Cell membrane</keyword>
<keyword evidence="8" id="KW-1185">Reference proteome</keyword>
<comment type="caution">
    <text evidence="7">The sequence shown here is derived from an EMBL/GenBank/DDBJ whole genome shotgun (WGS) entry which is preliminary data.</text>
</comment>
<dbReference type="GO" id="GO:0005886">
    <property type="term" value="C:plasma membrane"/>
    <property type="evidence" value="ECO:0007669"/>
    <property type="project" value="UniProtKB-SubCell"/>
</dbReference>
<dbReference type="InterPro" id="IPR012997">
    <property type="entry name" value="RplA"/>
</dbReference>
<dbReference type="GO" id="GO:0008932">
    <property type="term" value="F:lytic endotransglycosylase activity"/>
    <property type="evidence" value="ECO:0007669"/>
    <property type="project" value="UniProtKB-UniRule"/>
</dbReference>
<evidence type="ECO:0000256" key="1">
    <source>
        <dbReference type="ARBA" id="ARBA00022729"/>
    </source>
</evidence>
<evidence type="ECO:0000256" key="4">
    <source>
        <dbReference type="HAMAP-Rule" id="MF_02071"/>
    </source>
</evidence>
<dbReference type="Proteomes" id="UP000095229">
    <property type="component" value="Unassembled WGS sequence"/>
</dbReference>
<comment type="function">
    <text evidence="4">Lytic transglycosylase with a strong preference for naked glycan strands that lack stem peptides.</text>
</comment>
<dbReference type="GO" id="GO:0042834">
    <property type="term" value="F:peptidoglycan binding"/>
    <property type="evidence" value="ECO:0007669"/>
    <property type="project" value="InterPro"/>
</dbReference>
<keyword evidence="4" id="KW-0449">Lipoprotein</keyword>
<dbReference type="EMBL" id="LSOG01000018">
    <property type="protein sequence ID" value="OEH48420.1"/>
    <property type="molecule type" value="Genomic_DNA"/>
</dbReference>
<gene>
    <name evidence="4" type="primary">rlpA</name>
    <name evidence="7" type="ORF">lpari_00676</name>
</gene>
<evidence type="ECO:0000256" key="5">
    <source>
        <dbReference type="RuleBase" id="RU003495"/>
    </source>
</evidence>
<keyword evidence="3 4" id="KW-0961">Cell wall biogenesis/degradation</keyword>
<dbReference type="CDD" id="cd22268">
    <property type="entry name" value="DPBB_RlpA-like"/>
    <property type="match status" value="1"/>
</dbReference>
<keyword evidence="4" id="KW-0564">Palmitate</keyword>
<evidence type="ECO:0000313" key="8">
    <source>
        <dbReference type="Proteomes" id="UP000095229"/>
    </source>
</evidence>
<sequence>MRYFCILTRKQLFKLDTMRKILIAVTIILTGCQTANQSFDSSASGTKKSTRQVTQSTNNSIYNRYKNKTNRYTQHQDGAPAKLRNISFKEPVPSKEPLSRYGNISEYSVDGRSYQVMRSSSGYKARGIASWYGTKFHKQRTSSGEPYNMYVMSAAHKTLPLPTYVKVKNLDNGKVAIVKVNDRGPFHSNRIIDLSYAAALKLGVFPKGTARVEIETLMGPAGKAHYYLQAGAFTTKASATRLKERLTHITPSPVYVEHYNQHYVVRVGPFGSKNMADSLKRKLALNGVRGSFSVLI</sequence>
<dbReference type="SUPFAM" id="SSF50685">
    <property type="entry name" value="Barwin-like endoglucanases"/>
    <property type="match status" value="1"/>
</dbReference>
<name>A0A1E5JVA4_9GAMM</name>
<dbReference type="GO" id="GO:0009279">
    <property type="term" value="C:cell outer membrane"/>
    <property type="evidence" value="ECO:0007669"/>
    <property type="project" value="TreeGrafter"/>
</dbReference>
<dbReference type="Pfam" id="PF05036">
    <property type="entry name" value="SPOR"/>
    <property type="match status" value="1"/>
</dbReference>
<dbReference type="AlphaFoldDB" id="A0A1E5JVA4"/>
<evidence type="ECO:0000256" key="2">
    <source>
        <dbReference type="ARBA" id="ARBA00023239"/>
    </source>
</evidence>
<keyword evidence="1" id="KW-0732">Signal</keyword>
<evidence type="ECO:0000313" key="7">
    <source>
        <dbReference type="EMBL" id="OEH48420.1"/>
    </source>
</evidence>
<dbReference type="Gene3D" id="2.40.40.10">
    <property type="entry name" value="RlpA-like domain"/>
    <property type="match status" value="1"/>
</dbReference>
<evidence type="ECO:0000259" key="6">
    <source>
        <dbReference type="PROSITE" id="PS51724"/>
    </source>
</evidence>
<dbReference type="InterPro" id="IPR009009">
    <property type="entry name" value="RlpA-like_DPBB"/>
</dbReference>
<dbReference type="PROSITE" id="PS51257">
    <property type="entry name" value="PROKAR_LIPOPROTEIN"/>
    <property type="match status" value="1"/>
</dbReference>
<dbReference type="NCBIfam" id="TIGR00413">
    <property type="entry name" value="rlpA"/>
    <property type="match status" value="1"/>
</dbReference>
<dbReference type="Gene3D" id="3.30.70.1070">
    <property type="entry name" value="Sporulation related repeat"/>
    <property type="match status" value="1"/>
</dbReference>
<dbReference type="GO" id="GO:0000270">
    <property type="term" value="P:peptidoglycan metabolic process"/>
    <property type="evidence" value="ECO:0007669"/>
    <property type="project" value="UniProtKB-UniRule"/>
</dbReference>
<dbReference type="SUPFAM" id="SSF110997">
    <property type="entry name" value="Sporulation related repeat"/>
    <property type="match status" value="1"/>
</dbReference>
<keyword evidence="4" id="KW-0472">Membrane</keyword>
<comment type="similarity">
    <text evidence="4 5">Belongs to the RlpA family.</text>
</comment>
<dbReference type="PANTHER" id="PTHR34183:SF1">
    <property type="entry name" value="ENDOLYTIC PEPTIDOGLYCAN TRANSGLYCOSYLASE RLPA"/>
    <property type="match status" value="1"/>
</dbReference>
<feature type="domain" description="SPOR" evidence="6">
    <location>
        <begin position="220"/>
        <end position="296"/>
    </location>
</feature>
<comment type="subcellular location">
    <subcellularLocation>
        <location evidence="4">Cell membrane</location>
        <topology evidence="4">Lipid-anchor</topology>
    </subcellularLocation>
</comment>
<dbReference type="HAMAP" id="MF_02071">
    <property type="entry name" value="RlpA"/>
    <property type="match status" value="1"/>
</dbReference>
<dbReference type="EC" id="4.2.2.-" evidence="4"/>
<accession>A0A1E5JVA4</accession>